<dbReference type="GO" id="GO:0003884">
    <property type="term" value="F:D-amino-acid oxidase activity"/>
    <property type="evidence" value="ECO:0007669"/>
    <property type="project" value="InterPro"/>
</dbReference>
<protein>
    <recommendedName>
        <fullName evidence="9">FAD dependent oxidoreductase domain-containing protein</fullName>
    </recommendedName>
</protein>
<comment type="cofactor">
    <cofactor evidence="1 7">
        <name>FAD</name>
        <dbReference type="ChEBI" id="CHEBI:57692"/>
    </cofactor>
</comment>
<dbReference type="Pfam" id="PF01266">
    <property type="entry name" value="DAO"/>
    <property type="match status" value="1"/>
</dbReference>
<keyword evidence="8" id="KW-0732">Signal</keyword>
<dbReference type="PIRSF" id="PIRSF000189">
    <property type="entry name" value="D-aa_oxidase"/>
    <property type="match status" value="1"/>
</dbReference>
<evidence type="ECO:0000256" key="6">
    <source>
        <dbReference type="ARBA" id="ARBA00023002"/>
    </source>
</evidence>
<feature type="signal peptide" evidence="8">
    <location>
        <begin position="1"/>
        <end position="18"/>
    </location>
</feature>
<evidence type="ECO:0000256" key="5">
    <source>
        <dbReference type="ARBA" id="ARBA00022827"/>
    </source>
</evidence>
<dbReference type="EMBL" id="JAWDGP010002811">
    <property type="protein sequence ID" value="KAK3779783.1"/>
    <property type="molecule type" value="Genomic_DNA"/>
</dbReference>
<feature type="binding site" evidence="7">
    <location>
        <begin position="35"/>
        <end position="36"/>
    </location>
    <ligand>
        <name>FAD</name>
        <dbReference type="ChEBI" id="CHEBI:57692"/>
    </ligand>
</feature>
<dbReference type="Gene3D" id="3.40.50.720">
    <property type="entry name" value="NAD(P)-binding Rossmann-like Domain"/>
    <property type="match status" value="1"/>
</dbReference>
<feature type="chain" id="PRO_5042215090" description="FAD dependent oxidoreductase domain-containing protein" evidence="8">
    <location>
        <begin position="19"/>
        <end position="330"/>
    </location>
</feature>
<keyword evidence="4" id="KW-0285">Flavoprotein</keyword>
<keyword evidence="5 7" id="KW-0274">FAD</keyword>
<comment type="subcellular location">
    <subcellularLocation>
        <location evidence="2">Peroxisome matrix</location>
    </subcellularLocation>
</comment>
<comment type="similarity">
    <text evidence="3">Belongs to the DAMOX/DASOX family.</text>
</comment>
<evidence type="ECO:0000256" key="2">
    <source>
        <dbReference type="ARBA" id="ARBA00004253"/>
    </source>
</evidence>
<dbReference type="GO" id="GO:0071949">
    <property type="term" value="F:FAD binding"/>
    <property type="evidence" value="ECO:0007669"/>
    <property type="project" value="InterPro"/>
</dbReference>
<dbReference type="SUPFAM" id="SSF51971">
    <property type="entry name" value="Nucleotide-binding domain"/>
    <property type="match status" value="1"/>
</dbReference>
<evidence type="ECO:0000256" key="7">
    <source>
        <dbReference type="PIRSR" id="PIRSR000189-1"/>
    </source>
</evidence>
<dbReference type="InterPro" id="IPR006076">
    <property type="entry name" value="FAD-dep_OxRdtase"/>
</dbReference>
<accession>A0AAE1A1W4</accession>
<feature type="domain" description="FAD dependent oxidoreductase" evidence="9">
    <location>
        <begin position="5"/>
        <end position="319"/>
    </location>
</feature>
<keyword evidence="6" id="KW-0560">Oxidoreductase</keyword>
<feature type="binding site" evidence="7">
    <location>
        <position position="162"/>
    </location>
    <ligand>
        <name>FAD</name>
        <dbReference type="ChEBI" id="CHEBI:57692"/>
    </ligand>
</feature>
<keyword evidence="11" id="KW-1185">Reference proteome</keyword>
<feature type="binding site" evidence="7">
    <location>
        <position position="273"/>
    </location>
    <ligand>
        <name>D-dopa</name>
        <dbReference type="ChEBI" id="CHEBI:149689"/>
    </ligand>
</feature>
<dbReference type="GO" id="GO:0019478">
    <property type="term" value="P:D-amino acid catabolic process"/>
    <property type="evidence" value="ECO:0007669"/>
    <property type="project" value="TreeGrafter"/>
</dbReference>
<evidence type="ECO:0000313" key="11">
    <source>
        <dbReference type="Proteomes" id="UP001283361"/>
    </source>
</evidence>
<evidence type="ECO:0000256" key="8">
    <source>
        <dbReference type="SAM" id="SignalP"/>
    </source>
</evidence>
<proteinExistence type="inferred from homology"/>
<gene>
    <name evidence="10" type="ORF">RRG08_035920</name>
</gene>
<dbReference type="Proteomes" id="UP001283361">
    <property type="component" value="Unassembled WGS sequence"/>
</dbReference>
<feature type="binding site" evidence="7">
    <location>
        <position position="218"/>
    </location>
    <ligand>
        <name>D-dopa</name>
        <dbReference type="ChEBI" id="CHEBI:149689"/>
    </ligand>
</feature>
<evidence type="ECO:0000256" key="4">
    <source>
        <dbReference type="ARBA" id="ARBA00022630"/>
    </source>
</evidence>
<dbReference type="PANTHER" id="PTHR11530:SF11">
    <property type="entry name" value="D-ASPARTATE OXIDASE"/>
    <property type="match status" value="1"/>
</dbReference>
<sequence>MVLRLAVIGAGVVGLSTAVAVQNRLPEAHVDVIADRFTTHTTSHGSGGLFVPYAEKIPEALNDRWCRGSAKHFFGLAASSDAGASGVNFVSGFGLKSSEKDLKPWLKYMINIQEIPDQFQHLLKYYKGGYMFTTVIVEGAKYLPWLIQRLKANGGRLVQRKVGAFDELCDDYDLVFNCAGLGAGRLASDPKVQPVRGHLVRVSAPWIKYFIHSDDTHYFLPQSESAAIGGVRQLGRHDLTPEPHESERILREMKERLPVLEGAKVLYDWVGLRPYRDPVRVEAEVLSCRGKQLKVIHNYGHGAYGISLSWGTGQYAAELAQQALTARPKL</sequence>
<evidence type="ECO:0000256" key="1">
    <source>
        <dbReference type="ARBA" id="ARBA00001974"/>
    </source>
</evidence>
<organism evidence="10 11">
    <name type="scientific">Elysia crispata</name>
    <name type="common">lettuce slug</name>
    <dbReference type="NCBI Taxonomy" id="231223"/>
    <lineage>
        <taxon>Eukaryota</taxon>
        <taxon>Metazoa</taxon>
        <taxon>Spiralia</taxon>
        <taxon>Lophotrochozoa</taxon>
        <taxon>Mollusca</taxon>
        <taxon>Gastropoda</taxon>
        <taxon>Heterobranchia</taxon>
        <taxon>Euthyneura</taxon>
        <taxon>Panpulmonata</taxon>
        <taxon>Sacoglossa</taxon>
        <taxon>Placobranchoidea</taxon>
        <taxon>Plakobranchidae</taxon>
        <taxon>Elysia</taxon>
    </lineage>
</organism>
<dbReference type="GO" id="GO:0005782">
    <property type="term" value="C:peroxisomal matrix"/>
    <property type="evidence" value="ECO:0007669"/>
    <property type="project" value="UniProtKB-SubCell"/>
</dbReference>
<dbReference type="PANTHER" id="PTHR11530">
    <property type="entry name" value="D-AMINO ACID OXIDASE"/>
    <property type="match status" value="1"/>
</dbReference>
<reference evidence="10" key="1">
    <citation type="journal article" date="2023" name="G3 (Bethesda)">
        <title>A reference genome for the long-term kleptoplast-retaining sea slug Elysia crispata morphotype clarki.</title>
        <authorList>
            <person name="Eastman K.E."/>
            <person name="Pendleton A.L."/>
            <person name="Shaikh M.A."/>
            <person name="Suttiyut T."/>
            <person name="Ogas R."/>
            <person name="Tomko P."/>
            <person name="Gavelis G."/>
            <person name="Widhalm J.R."/>
            <person name="Wisecaver J.H."/>
        </authorList>
    </citation>
    <scope>NUCLEOTIDE SEQUENCE</scope>
    <source>
        <strain evidence="10">ECLA1</strain>
    </source>
</reference>
<dbReference type="AlphaFoldDB" id="A0AAE1A1W4"/>
<evidence type="ECO:0000313" key="10">
    <source>
        <dbReference type="EMBL" id="KAK3779783.1"/>
    </source>
</evidence>
<evidence type="ECO:0000259" key="9">
    <source>
        <dbReference type="Pfam" id="PF01266"/>
    </source>
</evidence>
<dbReference type="SUPFAM" id="SSF54373">
    <property type="entry name" value="FAD-linked reductases, C-terminal domain"/>
    <property type="match status" value="1"/>
</dbReference>
<evidence type="ECO:0000256" key="3">
    <source>
        <dbReference type="ARBA" id="ARBA00006730"/>
    </source>
</evidence>
<name>A0AAE1A1W4_9GAST</name>
<comment type="caution">
    <text evidence="10">The sequence shown here is derived from an EMBL/GenBank/DDBJ whole genome shotgun (WGS) entry which is preliminary data.</text>
</comment>
<dbReference type="Gene3D" id="3.30.9.10">
    <property type="entry name" value="D-Amino Acid Oxidase, subunit A, domain 2"/>
    <property type="match status" value="1"/>
</dbReference>
<feature type="binding site" evidence="7">
    <location>
        <begin position="42"/>
        <end position="43"/>
    </location>
    <ligand>
        <name>FAD</name>
        <dbReference type="ChEBI" id="CHEBI:57692"/>
    </ligand>
</feature>
<dbReference type="InterPro" id="IPR023209">
    <property type="entry name" value="DAO"/>
</dbReference>